<evidence type="ECO:0000313" key="2">
    <source>
        <dbReference type="EMBL" id="CAG8546203.1"/>
    </source>
</evidence>
<dbReference type="Gene3D" id="1.20.1280.50">
    <property type="match status" value="1"/>
</dbReference>
<gene>
    <name evidence="2" type="ORF">AMORRO_LOCUS5360</name>
</gene>
<dbReference type="OrthoDB" id="2095648at2759"/>
<dbReference type="InterPro" id="IPR001810">
    <property type="entry name" value="F-box_dom"/>
</dbReference>
<reference evidence="2" key="1">
    <citation type="submission" date="2021-06" db="EMBL/GenBank/DDBJ databases">
        <authorList>
            <person name="Kallberg Y."/>
            <person name="Tangrot J."/>
            <person name="Rosling A."/>
        </authorList>
    </citation>
    <scope>NUCLEOTIDE SEQUENCE</scope>
    <source>
        <strain evidence="2">CL551</strain>
    </source>
</reference>
<dbReference type="InterPro" id="IPR006553">
    <property type="entry name" value="Leu-rich_rpt_Cys-con_subtyp"/>
</dbReference>
<dbReference type="PROSITE" id="PS50181">
    <property type="entry name" value="FBOX"/>
    <property type="match status" value="1"/>
</dbReference>
<protein>
    <submittedName>
        <fullName evidence="2">3493_t:CDS:1</fullName>
    </submittedName>
</protein>
<evidence type="ECO:0000313" key="3">
    <source>
        <dbReference type="Proteomes" id="UP000789342"/>
    </source>
</evidence>
<accession>A0A9N9AZW8</accession>
<dbReference type="SUPFAM" id="SSF81383">
    <property type="entry name" value="F-box domain"/>
    <property type="match status" value="1"/>
</dbReference>
<dbReference type="AlphaFoldDB" id="A0A9N9AZW8"/>
<sequence>MSSKTSSLPHEVYLSIFSHIATADLLSASLVNRSWHHSALSLLYAHLYLTSSKKLSLLHKYSLISRHSRLIHSVTLYRIDLTIQDKLTLVNECQSLISITLIKCTNIDSEFLREFVKANMFSLERFCIWGDSTPGNNLANETKITDDLLTPMLEFCGNLRELRVCGAEITDDFLTNLASSMSDQLSSTSSSIEDNNDHEIPYSTYVNNYTANIEDNIENFPRTSNSSTNTTNSAYTADNKHSMTSSSINASFDTTLNTCSTCTSHNDTAFSNDESIYFYSPTIITCPHLTTLDLTECFNLTAFGVAELFSPQQLPKFHVLILQYNSQNDLDLEFFEFLADNFKSHIFKINMLNSKGSNGKNKALQTFARASKDLYILGKRKNNVQVIKKERRILDEEILKIFCARAKF</sequence>
<dbReference type="Pfam" id="PF12937">
    <property type="entry name" value="F-box-like"/>
    <property type="match status" value="1"/>
</dbReference>
<comment type="caution">
    <text evidence="2">The sequence shown here is derived from an EMBL/GenBank/DDBJ whole genome shotgun (WGS) entry which is preliminary data.</text>
</comment>
<proteinExistence type="predicted"/>
<dbReference type="SUPFAM" id="SSF52047">
    <property type="entry name" value="RNI-like"/>
    <property type="match status" value="1"/>
</dbReference>
<feature type="domain" description="F-box" evidence="1">
    <location>
        <begin position="2"/>
        <end position="47"/>
    </location>
</feature>
<dbReference type="Gene3D" id="3.80.10.10">
    <property type="entry name" value="Ribonuclease Inhibitor"/>
    <property type="match status" value="1"/>
</dbReference>
<evidence type="ECO:0000259" key="1">
    <source>
        <dbReference type="PROSITE" id="PS50181"/>
    </source>
</evidence>
<dbReference type="EMBL" id="CAJVPV010003209">
    <property type="protein sequence ID" value="CAG8546203.1"/>
    <property type="molecule type" value="Genomic_DNA"/>
</dbReference>
<organism evidence="2 3">
    <name type="scientific">Acaulospora morrowiae</name>
    <dbReference type="NCBI Taxonomy" id="94023"/>
    <lineage>
        <taxon>Eukaryota</taxon>
        <taxon>Fungi</taxon>
        <taxon>Fungi incertae sedis</taxon>
        <taxon>Mucoromycota</taxon>
        <taxon>Glomeromycotina</taxon>
        <taxon>Glomeromycetes</taxon>
        <taxon>Diversisporales</taxon>
        <taxon>Acaulosporaceae</taxon>
        <taxon>Acaulospora</taxon>
    </lineage>
</organism>
<dbReference type="SMART" id="SM00367">
    <property type="entry name" value="LRR_CC"/>
    <property type="match status" value="3"/>
</dbReference>
<keyword evidence="3" id="KW-1185">Reference proteome</keyword>
<dbReference type="CDD" id="cd09917">
    <property type="entry name" value="F-box_SF"/>
    <property type="match status" value="1"/>
</dbReference>
<dbReference type="InterPro" id="IPR032675">
    <property type="entry name" value="LRR_dom_sf"/>
</dbReference>
<dbReference type="InterPro" id="IPR036047">
    <property type="entry name" value="F-box-like_dom_sf"/>
</dbReference>
<dbReference type="Proteomes" id="UP000789342">
    <property type="component" value="Unassembled WGS sequence"/>
</dbReference>
<name>A0A9N9AZW8_9GLOM</name>